<feature type="transmembrane region" description="Helical" evidence="7">
    <location>
        <begin position="62"/>
        <end position="83"/>
    </location>
</feature>
<evidence type="ECO:0000313" key="9">
    <source>
        <dbReference type="Proteomes" id="UP000796761"/>
    </source>
</evidence>
<evidence type="ECO:0000256" key="3">
    <source>
        <dbReference type="ARBA" id="ARBA00022989"/>
    </source>
</evidence>
<evidence type="ECO:0000256" key="6">
    <source>
        <dbReference type="SAM" id="MobiDB-lite"/>
    </source>
</evidence>
<protein>
    <recommendedName>
        <fullName evidence="10">F1892 protein</fullName>
    </recommendedName>
</protein>
<evidence type="ECO:0000256" key="5">
    <source>
        <dbReference type="ARBA" id="ARBA00034309"/>
    </source>
</evidence>
<feature type="transmembrane region" description="Helical" evidence="7">
    <location>
        <begin position="202"/>
        <end position="225"/>
    </location>
</feature>
<dbReference type="EMBL" id="SWJQ01000506">
    <property type="protein sequence ID" value="TRZ13490.1"/>
    <property type="molecule type" value="Genomic_DNA"/>
</dbReference>
<comment type="subcellular location">
    <subcellularLocation>
        <location evidence="1">Membrane</location>
        <topology evidence="1">Multi-pass membrane protein</topology>
    </subcellularLocation>
</comment>
<feature type="region of interest" description="Disordered" evidence="6">
    <location>
        <begin position="328"/>
        <end position="360"/>
    </location>
</feature>
<organism evidence="8 9">
    <name type="scientific">Zosterops borbonicus</name>
    <dbReference type="NCBI Taxonomy" id="364589"/>
    <lineage>
        <taxon>Eukaryota</taxon>
        <taxon>Metazoa</taxon>
        <taxon>Chordata</taxon>
        <taxon>Craniata</taxon>
        <taxon>Vertebrata</taxon>
        <taxon>Euteleostomi</taxon>
        <taxon>Archelosauria</taxon>
        <taxon>Archosauria</taxon>
        <taxon>Dinosauria</taxon>
        <taxon>Saurischia</taxon>
        <taxon>Theropoda</taxon>
        <taxon>Coelurosauria</taxon>
        <taxon>Aves</taxon>
        <taxon>Neognathae</taxon>
        <taxon>Neoaves</taxon>
        <taxon>Telluraves</taxon>
        <taxon>Australaves</taxon>
        <taxon>Passeriformes</taxon>
        <taxon>Sylvioidea</taxon>
        <taxon>Zosteropidae</taxon>
        <taxon>Zosterops</taxon>
    </lineage>
</organism>
<comment type="similarity">
    <text evidence="5">Belongs to the ENTREP family.</text>
</comment>
<sequence length="554" mass="60117">AAAGPSRVAPMVLPGPRCPLRGLVPLPRPAEGSLSGTAPRLCPCPPRPRPCPPVSPGPLPGLALLQGGLGCALVALSLAAPALSGAPQVQNACPPWAGCSAILCGILGLTAWKRPMLLLVNLFVLLSMISVMLNVTGLILGCQGIQFVSRVPRCDLMDMDENKTCLCCEELHSTTCTEVEAVLKLYHVKSCSAAHFLLKQVLLALSILNALTATVCFIAAALHYLQILASRRSCTGECEIEDDHNLDPDDFVPPVPPPSYFATFNSFTPQTSVSVPVSHVISLSYIHGRQIKEVEVFCRLDPPPPYETVCSLKGSEQGSALQINRMEDVDSEEVSDTQSSQAEEIQEPSSRASLSPSNASCVPAGVNRTLHPLRKRSKSDPVLPHCQLPEGTVLSCETATLNDINPLNTVTFWKSSRARALRGRPQSLIDYKSYMDTKQRVAWILEQSSCSMSPYIHDLVENIKSILKSDEEHMAEAVTSATFLEQVMTSTQQATSLRVHVLPFRLHSGLLYLESCGDLSTFTIEGEQQAERRIQRAKHERPHSLIGVVRETVL</sequence>
<keyword evidence="4 7" id="KW-0472">Membrane</keyword>
<dbReference type="AlphaFoldDB" id="A0A8K1LGT9"/>
<name>A0A8K1LGT9_9PASS</name>
<evidence type="ECO:0000256" key="1">
    <source>
        <dbReference type="ARBA" id="ARBA00004141"/>
    </source>
</evidence>
<keyword evidence="2 7" id="KW-0812">Transmembrane</keyword>
<dbReference type="Pfam" id="PF04103">
    <property type="entry name" value="CD20"/>
    <property type="match status" value="1"/>
</dbReference>
<feature type="transmembrane region" description="Helical" evidence="7">
    <location>
        <begin position="118"/>
        <end position="140"/>
    </location>
</feature>
<evidence type="ECO:0000256" key="2">
    <source>
        <dbReference type="ARBA" id="ARBA00022692"/>
    </source>
</evidence>
<dbReference type="PANTHER" id="PTHR17615:SF8">
    <property type="entry name" value="ENDOSOMAL TRANSMEMBRANE EPSIN INTERACTOR 1"/>
    <property type="match status" value="1"/>
</dbReference>
<feature type="compositionally biased region" description="Low complexity" evidence="6">
    <location>
        <begin position="348"/>
        <end position="360"/>
    </location>
</feature>
<feature type="transmembrane region" description="Helical" evidence="7">
    <location>
        <begin position="95"/>
        <end position="112"/>
    </location>
</feature>
<dbReference type="PANTHER" id="PTHR17615">
    <property type="entry name" value="PROTEIN FAM189A"/>
    <property type="match status" value="1"/>
</dbReference>
<keyword evidence="9" id="KW-1185">Reference proteome</keyword>
<proteinExistence type="inferred from homology"/>
<comment type="caution">
    <text evidence="8">The sequence shown here is derived from an EMBL/GenBank/DDBJ whole genome shotgun (WGS) entry which is preliminary data.</text>
</comment>
<reference evidence="8" key="1">
    <citation type="submission" date="2019-04" db="EMBL/GenBank/DDBJ databases">
        <title>Genome assembly of Zosterops borbonicus 15179.</title>
        <authorList>
            <person name="Leroy T."/>
            <person name="Anselmetti Y."/>
            <person name="Tilak M.-K."/>
            <person name="Nabholz B."/>
        </authorList>
    </citation>
    <scope>NUCLEOTIDE SEQUENCE</scope>
    <source>
        <strain evidence="8">HGM_15179</strain>
        <tissue evidence="8">Muscle</tissue>
    </source>
</reference>
<dbReference type="InterPro" id="IPR030431">
    <property type="entry name" value="ENTREP1-3"/>
</dbReference>
<evidence type="ECO:0008006" key="10">
    <source>
        <dbReference type="Google" id="ProtNLM"/>
    </source>
</evidence>
<dbReference type="OrthoDB" id="9945596at2759"/>
<keyword evidence="3 7" id="KW-1133">Transmembrane helix</keyword>
<dbReference type="Proteomes" id="UP000796761">
    <property type="component" value="Unassembled WGS sequence"/>
</dbReference>
<evidence type="ECO:0000256" key="7">
    <source>
        <dbReference type="SAM" id="Phobius"/>
    </source>
</evidence>
<dbReference type="GO" id="GO:0016020">
    <property type="term" value="C:membrane"/>
    <property type="evidence" value="ECO:0007669"/>
    <property type="project" value="UniProtKB-SubCell"/>
</dbReference>
<feature type="non-terminal residue" evidence="8">
    <location>
        <position position="1"/>
    </location>
</feature>
<evidence type="ECO:0000313" key="8">
    <source>
        <dbReference type="EMBL" id="TRZ13490.1"/>
    </source>
</evidence>
<dbReference type="InterPro" id="IPR007237">
    <property type="entry name" value="CD20-like"/>
</dbReference>
<gene>
    <name evidence="8" type="ORF">HGM15179_013615</name>
</gene>
<accession>A0A8K1LGT9</accession>
<evidence type="ECO:0000256" key="4">
    <source>
        <dbReference type="ARBA" id="ARBA00023136"/>
    </source>
</evidence>